<dbReference type="InterPro" id="IPR013216">
    <property type="entry name" value="Methyltransf_11"/>
</dbReference>
<dbReference type="EMBL" id="DVGY01000113">
    <property type="protein sequence ID" value="HIR41193.1"/>
    <property type="molecule type" value="Genomic_DNA"/>
</dbReference>
<dbReference type="PANTHER" id="PTHR43464:SF23">
    <property type="entry name" value="JUVENILE HORMONE ACID O-METHYLTRANSFERASE"/>
    <property type="match status" value="1"/>
</dbReference>
<organism evidence="2 3">
    <name type="scientific">Candidatus Egerieicola pullicola</name>
    <dbReference type="NCBI Taxonomy" id="2840775"/>
    <lineage>
        <taxon>Bacteria</taxon>
        <taxon>Bacillati</taxon>
        <taxon>Bacillota</taxon>
        <taxon>Clostridia</taxon>
        <taxon>Eubacteriales</taxon>
        <taxon>Oscillospiraceae</taxon>
        <taxon>Oscillospiraceae incertae sedis</taxon>
        <taxon>Candidatus Egerieicola</taxon>
    </lineage>
</organism>
<reference evidence="2" key="1">
    <citation type="submission" date="2020-10" db="EMBL/GenBank/DDBJ databases">
        <authorList>
            <person name="Gilroy R."/>
        </authorList>
    </citation>
    <scope>NUCLEOTIDE SEQUENCE</scope>
    <source>
        <strain evidence="2">CHK184-25365</strain>
    </source>
</reference>
<comment type="caution">
    <text evidence="2">The sequence shown here is derived from an EMBL/GenBank/DDBJ whole genome shotgun (WGS) entry which is preliminary data.</text>
</comment>
<keyword evidence="2" id="KW-0489">Methyltransferase</keyword>
<feature type="domain" description="Methyltransferase type 11" evidence="1">
    <location>
        <begin position="46"/>
        <end position="140"/>
    </location>
</feature>
<dbReference type="PANTHER" id="PTHR43464">
    <property type="entry name" value="METHYLTRANSFERASE"/>
    <property type="match status" value="1"/>
</dbReference>
<evidence type="ECO:0000313" key="2">
    <source>
        <dbReference type="EMBL" id="HIR41193.1"/>
    </source>
</evidence>
<protein>
    <submittedName>
        <fullName evidence="2">Class I SAM-dependent methyltransferase</fullName>
    </submittedName>
</protein>
<keyword evidence="2" id="KW-0808">Transferase</keyword>
<gene>
    <name evidence="2" type="ORF">IAB36_05140</name>
</gene>
<dbReference type="GO" id="GO:0032259">
    <property type="term" value="P:methylation"/>
    <property type="evidence" value="ECO:0007669"/>
    <property type="project" value="UniProtKB-KW"/>
</dbReference>
<dbReference type="Proteomes" id="UP000886749">
    <property type="component" value="Unassembled WGS sequence"/>
</dbReference>
<dbReference type="SUPFAM" id="SSF53335">
    <property type="entry name" value="S-adenosyl-L-methionine-dependent methyltransferases"/>
    <property type="match status" value="1"/>
</dbReference>
<evidence type="ECO:0000313" key="3">
    <source>
        <dbReference type="Proteomes" id="UP000886749"/>
    </source>
</evidence>
<dbReference type="CDD" id="cd02440">
    <property type="entry name" value="AdoMet_MTases"/>
    <property type="match status" value="1"/>
</dbReference>
<dbReference type="InterPro" id="IPR029063">
    <property type="entry name" value="SAM-dependent_MTases_sf"/>
</dbReference>
<accession>A0A9D1DCV0</accession>
<sequence length="242" mass="27566">MEPLYDNPTFFDKYSQMYRSQHGLAGAGEWPSLQPLLPDFTGKRVLDLGCGYGWHCSYAAQQGAAYVLGIDNSQRMLEVAKAKNNAPEIQYRRASIDQLSLPEESFDVVFSSLAIHYLPDYPGLVEQVKSWLVPGGDFVFSVEHPIFTAQGPQDWVYGPKGEILHFPVDNYFYEGEREAVFLGEKMVKYHRTLTTYLDTLLQKGFSLKRVVEPQPPQSMMNLPGMQDEMRRPMMLLVAAEKR</sequence>
<dbReference type="GO" id="GO:0010420">
    <property type="term" value="F:polyprenyldihydroxybenzoate methyltransferase activity"/>
    <property type="evidence" value="ECO:0007669"/>
    <property type="project" value="TreeGrafter"/>
</dbReference>
<evidence type="ECO:0000259" key="1">
    <source>
        <dbReference type="Pfam" id="PF08241"/>
    </source>
</evidence>
<dbReference type="Gene3D" id="3.40.50.150">
    <property type="entry name" value="Vaccinia Virus protein VP39"/>
    <property type="match status" value="1"/>
</dbReference>
<dbReference type="Pfam" id="PF08241">
    <property type="entry name" value="Methyltransf_11"/>
    <property type="match status" value="1"/>
</dbReference>
<name>A0A9D1DCV0_9FIRM</name>
<dbReference type="AlphaFoldDB" id="A0A9D1DCV0"/>
<reference evidence="2" key="2">
    <citation type="journal article" date="2021" name="PeerJ">
        <title>Extensive microbial diversity within the chicken gut microbiome revealed by metagenomics and culture.</title>
        <authorList>
            <person name="Gilroy R."/>
            <person name="Ravi A."/>
            <person name="Getino M."/>
            <person name="Pursley I."/>
            <person name="Horton D.L."/>
            <person name="Alikhan N.F."/>
            <person name="Baker D."/>
            <person name="Gharbi K."/>
            <person name="Hall N."/>
            <person name="Watson M."/>
            <person name="Adriaenssens E.M."/>
            <person name="Foster-Nyarko E."/>
            <person name="Jarju S."/>
            <person name="Secka A."/>
            <person name="Antonio M."/>
            <person name="Oren A."/>
            <person name="Chaudhuri R.R."/>
            <person name="La Ragione R."/>
            <person name="Hildebrand F."/>
            <person name="Pallen M.J."/>
        </authorList>
    </citation>
    <scope>NUCLEOTIDE SEQUENCE</scope>
    <source>
        <strain evidence="2">CHK184-25365</strain>
    </source>
</reference>
<proteinExistence type="predicted"/>